<keyword evidence="4" id="KW-1185">Reference proteome</keyword>
<dbReference type="Proteomes" id="UP000539599">
    <property type="component" value="Unassembled WGS sequence"/>
</dbReference>
<evidence type="ECO:0000313" key="4">
    <source>
        <dbReference type="Proteomes" id="UP000539599"/>
    </source>
</evidence>
<feature type="non-terminal residue" evidence="3">
    <location>
        <position position="1"/>
    </location>
</feature>
<dbReference type="CDD" id="cd00110">
    <property type="entry name" value="LamG"/>
    <property type="match status" value="1"/>
</dbReference>
<dbReference type="PANTHER" id="PTHR15036:SF81">
    <property type="entry name" value="LAMININ SUBUNIT ALPHA-1"/>
    <property type="match status" value="1"/>
</dbReference>
<protein>
    <submittedName>
        <fullName evidence="3">LAMA1 protein</fullName>
    </submittedName>
</protein>
<dbReference type="InterPro" id="IPR001791">
    <property type="entry name" value="Laminin_G"/>
</dbReference>
<dbReference type="SMART" id="SM00282">
    <property type="entry name" value="LamG"/>
    <property type="match status" value="1"/>
</dbReference>
<evidence type="ECO:0000259" key="2">
    <source>
        <dbReference type="PROSITE" id="PS50025"/>
    </source>
</evidence>
<dbReference type="InterPro" id="IPR013320">
    <property type="entry name" value="ConA-like_dom_sf"/>
</dbReference>
<evidence type="ECO:0000256" key="1">
    <source>
        <dbReference type="PROSITE-ProRule" id="PRU00122"/>
    </source>
</evidence>
<dbReference type="InterPro" id="IPR050372">
    <property type="entry name" value="Neurexin-related_CASP"/>
</dbReference>
<evidence type="ECO:0000313" key="3">
    <source>
        <dbReference type="EMBL" id="NXQ99210.1"/>
    </source>
</evidence>
<dbReference type="Gene3D" id="2.60.120.200">
    <property type="match status" value="2"/>
</dbReference>
<gene>
    <name evidence="3" type="primary">Lama1</name>
    <name evidence="3" type="ORF">SAGSER_R10422</name>
</gene>
<reference evidence="3 4" key="1">
    <citation type="submission" date="2019-09" db="EMBL/GenBank/DDBJ databases">
        <title>Bird 10,000 Genomes (B10K) Project - Family phase.</title>
        <authorList>
            <person name="Zhang G."/>
        </authorList>
    </citation>
    <scope>NUCLEOTIDE SEQUENCE [LARGE SCALE GENOMIC DNA]</scope>
    <source>
        <strain evidence="3">B10K-DU-011-38</strain>
        <tissue evidence="3">Muscle</tissue>
    </source>
</reference>
<dbReference type="PROSITE" id="PS50025">
    <property type="entry name" value="LAM_G_DOMAIN"/>
    <property type="match status" value="1"/>
</dbReference>
<organism evidence="3 4">
    <name type="scientific">Sagittarius serpentarius</name>
    <name type="common">Secretary bird</name>
    <dbReference type="NCBI Taxonomy" id="56258"/>
    <lineage>
        <taxon>Eukaryota</taxon>
        <taxon>Metazoa</taxon>
        <taxon>Chordata</taxon>
        <taxon>Craniata</taxon>
        <taxon>Vertebrata</taxon>
        <taxon>Euteleostomi</taxon>
        <taxon>Archelosauria</taxon>
        <taxon>Archosauria</taxon>
        <taxon>Dinosauria</taxon>
        <taxon>Saurischia</taxon>
        <taxon>Theropoda</taxon>
        <taxon>Coelurosauria</taxon>
        <taxon>Aves</taxon>
        <taxon>Neognathae</taxon>
        <taxon>Neoaves</taxon>
        <taxon>Telluraves</taxon>
        <taxon>Accipitrimorphae</taxon>
        <taxon>Accipitriformes</taxon>
        <taxon>Sagittariidae</taxon>
        <taxon>Sagittarius</taxon>
    </lineage>
</organism>
<dbReference type="AlphaFoldDB" id="A0A7L2HP84"/>
<dbReference type="PANTHER" id="PTHR15036">
    <property type="entry name" value="PIKACHURIN-LIKE PROTEIN"/>
    <property type="match status" value="1"/>
</dbReference>
<comment type="caution">
    <text evidence="1">Lacks conserved residue(s) required for the propagation of feature annotation.</text>
</comment>
<feature type="domain" description="Laminin G" evidence="2">
    <location>
        <begin position="38"/>
        <end position="218"/>
    </location>
</feature>
<dbReference type="FunFam" id="2.60.120.200:FF:000119">
    <property type="entry name" value="Laminin subunit alpha 1"/>
    <property type="match status" value="1"/>
</dbReference>
<feature type="non-terminal residue" evidence="3">
    <location>
        <position position="223"/>
    </location>
</feature>
<accession>A0A7L2HP84</accession>
<sequence length="223" mass="24296">VTHSIPACIGSMTINSKQLDNESPVSTFAVNKCYVTMQEGTFFDGSGFAAFVREGYKVRSDVNISLEFRMTAVHGILLGVSSAKVDAIGLEIVNGKVLFHVNNGAGRITVTYEPRGTNSLCDGRWHKLQANKSKNRILLIIDGNLVQTDNPYIQSTSADTNNPVYVGGYPADVKQNCLTSKSSFRGCLRNLVLTKGQQAEVFDFSRAFDLRGVFPHSCPGAEH</sequence>
<dbReference type="EMBL" id="VWYJ01017634">
    <property type="protein sequence ID" value="NXQ99210.1"/>
    <property type="molecule type" value="Genomic_DNA"/>
</dbReference>
<proteinExistence type="predicted"/>
<dbReference type="Pfam" id="PF02210">
    <property type="entry name" value="Laminin_G_2"/>
    <property type="match status" value="1"/>
</dbReference>
<dbReference type="SUPFAM" id="SSF49899">
    <property type="entry name" value="Concanavalin A-like lectins/glucanases"/>
    <property type="match status" value="1"/>
</dbReference>
<name>A0A7L2HP84_SAGSE</name>
<comment type="caution">
    <text evidence="3">The sequence shown here is derived from an EMBL/GenBank/DDBJ whole genome shotgun (WGS) entry which is preliminary data.</text>
</comment>